<gene>
    <name evidence="2" type="ORF">FMOSSE_LOCUS2824</name>
</gene>
<proteinExistence type="predicted"/>
<accession>A0A9N8W4W7</accession>
<dbReference type="EMBL" id="CAJVPP010000384">
    <property type="protein sequence ID" value="CAG8477302.1"/>
    <property type="molecule type" value="Genomic_DNA"/>
</dbReference>
<comment type="caution">
    <text evidence="2">The sequence shown here is derived from an EMBL/GenBank/DDBJ whole genome shotgun (WGS) entry which is preliminary data.</text>
</comment>
<evidence type="ECO:0000313" key="2">
    <source>
        <dbReference type="EMBL" id="CAG8477302.1"/>
    </source>
</evidence>
<feature type="compositionally biased region" description="Basic and acidic residues" evidence="1">
    <location>
        <begin position="32"/>
        <end position="56"/>
    </location>
</feature>
<evidence type="ECO:0000313" key="3">
    <source>
        <dbReference type="Proteomes" id="UP000789375"/>
    </source>
</evidence>
<feature type="region of interest" description="Disordered" evidence="1">
    <location>
        <begin position="99"/>
        <end position="123"/>
    </location>
</feature>
<evidence type="ECO:0000256" key="1">
    <source>
        <dbReference type="SAM" id="MobiDB-lite"/>
    </source>
</evidence>
<sequence>MTSSNEQNLSQDITINGSLNNSSSSAELIADSQKRSDQCQDHDSKFDERSNVDKSSTRTVQDDGDTSRIHFHLNDFGNKVVGTVKHGLDTVFGTVIEHKNDHEQTSRRPLTLRSSESSSPEIVREQISETEEELLFVFSST</sequence>
<feature type="region of interest" description="Disordered" evidence="1">
    <location>
        <begin position="1"/>
        <end position="68"/>
    </location>
</feature>
<name>A0A9N8W4W7_FUNMO</name>
<feature type="compositionally biased region" description="Polar residues" evidence="1">
    <location>
        <begin position="1"/>
        <end position="26"/>
    </location>
</feature>
<dbReference type="AlphaFoldDB" id="A0A9N8W4W7"/>
<protein>
    <submittedName>
        <fullName evidence="2">566_t:CDS:1</fullName>
    </submittedName>
</protein>
<organism evidence="2 3">
    <name type="scientific">Funneliformis mosseae</name>
    <name type="common">Endomycorrhizal fungus</name>
    <name type="synonym">Glomus mosseae</name>
    <dbReference type="NCBI Taxonomy" id="27381"/>
    <lineage>
        <taxon>Eukaryota</taxon>
        <taxon>Fungi</taxon>
        <taxon>Fungi incertae sedis</taxon>
        <taxon>Mucoromycota</taxon>
        <taxon>Glomeromycotina</taxon>
        <taxon>Glomeromycetes</taxon>
        <taxon>Glomerales</taxon>
        <taxon>Glomeraceae</taxon>
        <taxon>Funneliformis</taxon>
    </lineage>
</organism>
<keyword evidence="3" id="KW-1185">Reference proteome</keyword>
<dbReference type="Proteomes" id="UP000789375">
    <property type="component" value="Unassembled WGS sequence"/>
</dbReference>
<reference evidence="2" key="1">
    <citation type="submission" date="2021-06" db="EMBL/GenBank/DDBJ databases">
        <authorList>
            <person name="Kallberg Y."/>
            <person name="Tangrot J."/>
            <person name="Rosling A."/>
        </authorList>
    </citation>
    <scope>NUCLEOTIDE SEQUENCE</scope>
    <source>
        <strain evidence="2">87-6 pot B 2015</strain>
    </source>
</reference>